<dbReference type="InterPro" id="IPR043636">
    <property type="entry name" value="L1_RRM_dom"/>
</dbReference>
<dbReference type="FunFam" id="3.30.70.1820:FF:000002">
    <property type="entry name" value="LINE-1 retrotransposable element ORF1 protein"/>
    <property type="match status" value="1"/>
</dbReference>
<dbReference type="InterPro" id="IPR042566">
    <property type="entry name" value="L1_C"/>
</dbReference>
<accession>A0A7J7RMC9</accession>
<evidence type="ECO:0000256" key="2">
    <source>
        <dbReference type="SAM" id="MobiDB-lite"/>
    </source>
</evidence>
<protein>
    <submittedName>
        <fullName evidence="5">Uncharacterized protein</fullName>
    </submittedName>
</protein>
<name>A0A7J7RMC9_PIPKU</name>
<dbReference type="Proteomes" id="UP000558488">
    <property type="component" value="Unassembled WGS sequence"/>
</dbReference>
<feature type="domain" description="L1 transposable element RRM" evidence="3">
    <location>
        <begin position="2"/>
        <end position="71"/>
    </location>
</feature>
<comment type="similarity">
    <text evidence="1">Belongs to the transposase 22 family.</text>
</comment>
<feature type="domain" description="L1 transposable element dsRBD-like" evidence="4">
    <location>
        <begin position="75"/>
        <end position="142"/>
    </location>
</feature>
<reference evidence="5 6" key="1">
    <citation type="journal article" date="2020" name="Nature">
        <title>Six reference-quality genomes reveal evolution of bat adaptations.</title>
        <authorList>
            <person name="Jebb D."/>
            <person name="Huang Z."/>
            <person name="Pippel M."/>
            <person name="Hughes G.M."/>
            <person name="Lavrichenko K."/>
            <person name="Devanna P."/>
            <person name="Winkler S."/>
            <person name="Jermiin L.S."/>
            <person name="Skirmuntt E.C."/>
            <person name="Katzourakis A."/>
            <person name="Burkitt-Gray L."/>
            <person name="Ray D.A."/>
            <person name="Sullivan K.A.M."/>
            <person name="Roscito J.G."/>
            <person name="Kirilenko B.M."/>
            <person name="Davalos L.M."/>
            <person name="Corthals A.P."/>
            <person name="Power M.L."/>
            <person name="Jones G."/>
            <person name="Ransome R.D."/>
            <person name="Dechmann D.K.N."/>
            <person name="Locatelli A.G."/>
            <person name="Puechmaille S.J."/>
            <person name="Fedrigo O."/>
            <person name="Jarvis E.D."/>
            <person name="Hiller M."/>
            <person name="Vernes S.C."/>
            <person name="Myers E.W."/>
            <person name="Teeling E.C."/>
        </authorList>
    </citation>
    <scope>NUCLEOTIDE SEQUENCE [LARGE SCALE GENOMIC DNA]</scope>
    <source>
        <strain evidence="5">MPipKuh1</strain>
        <tissue evidence="5">Flight muscle</tissue>
    </source>
</reference>
<dbReference type="PANTHER" id="PTHR11505">
    <property type="entry name" value="L1 TRANSPOSABLE ELEMENT-RELATED"/>
    <property type="match status" value="1"/>
</dbReference>
<evidence type="ECO:0000313" key="5">
    <source>
        <dbReference type="EMBL" id="KAF6277311.1"/>
    </source>
</evidence>
<gene>
    <name evidence="5" type="ORF">mPipKuh1_010404</name>
</gene>
<evidence type="ECO:0000259" key="3">
    <source>
        <dbReference type="Pfam" id="PF02994"/>
    </source>
</evidence>
<dbReference type="Pfam" id="PF02994">
    <property type="entry name" value="Transposase_22"/>
    <property type="match status" value="1"/>
</dbReference>
<dbReference type="Pfam" id="PF17490">
    <property type="entry name" value="Tnp_22_dsRBD"/>
    <property type="match status" value="1"/>
</dbReference>
<dbReference type="AlphaFoldDB" id="A0A7J7RMC9"/>
<dbReference type="EMBL" id="JACAGB010000066">
    <property type="protein sequence ID" value="KAF6277311.1"/>
    <property type="molecule type" value="Genomic_DNA"/>
</dbReference>
<proteinExistence type="inferred from homology"/>
<evidence type="ECO:0000256" key="1">
    <source>
        <dbReference type="ARBA" id="ARBA00061640"/>
    </source>
</evidence>
<feature type="compositionally biased region" description="Basic and acidic residues" evidence="2">
    <location>
        <begin position="9"/>
        <end position="20"/>
    </location>
</feature>
<evidence type="ECO:0000313" key="6">
    <source>
        <dbReference type="Proteomes" id="UP000558488"/>
    </source>
</evidence>
<comment type="caution">
    <text evidence="5">The sequence shown here is derived from an EMBL/GenBank/DDBJ whole genome shotgun (WGS) entry which is preliminary data.</text>
</comment>
<dbReference type="InterPro" id="IPR004244">
    <property type="entry name" value="Transposase_22"/>
</dbReference>
<dbReference type="Gene3D" id="3.30.70.1820">
    <property type="entry name" value="L1 transposable element, RRM domain"/>
    <property type="match status" value="1"/>
</dbReference>
<evidence type="ECO:0000259" key="4">
    <source>
        <dbReference type="Pfam" id="PF17490"/>
    </source>
</evidence>
<organism evidence="5 6">
    <name type="scientific">Pipistrellus kuhlii</name>
    <name type="common">Kuhl's pipistrelle</name>
    <dbReference type="NCBI Taxonomy" id="59472"/>
    <lineage>
        <taxon>Eukaryota</taxon>
        <taxon>Metazoa</taxon>
        <taxon>Chordata</taxon>
        <taxon>Craniata</taxon>
        <taxon>Vertebrata</taxon>
        <taxon>Euteleostomi</taxon>
        <taxon>Mammalia</taxon>
        <taxon>Eutheria</taxon>
        <taxon>Laurasiatheria</taxon>
        <taxon>Chiroptera</taxon>
        <taxon>Yangochiroptera</taxon>
        <taxon>Vespertilionidae</taxon>
        <taxon>Pipistrellus</taxon>
    </lineage>
</organism>
<sequence length="145" mass="17076">MAENVPNLVKEKVTQAREAQRTPSRKNTNRPMPRHIIIKTPKIKDKERILKAEREKQTVTYKGASIRLTPDSLSETLQARREWHEVLMVMESKDLRLRVLFPAKLSFKVDSQIKSFPEKRKKKKKRLKEYITTNPALEEMLRGLL</sequence>
<feature type="compositionally biased region" description="Basic residues" evidence="2">
    <location>
        <begin position="23"/>
        <end position="32"/>
    </location>
</feature>
<dbReference type="Gene3D" id="3.30.250.20">
    <property type="entry name" value="L1 transposable element, C-terminal domain"/>
    <property type="match status" value="1"/>
</dbReference>
<feature type="region of interest" description="Disordered" evidence="2">
    <location>
        <begin position="1"/>
        <end position="32"/>
    </location>
</feature>
<keyword evidence="6" id="KW-1185">Reference proteome</keyword>
<dbReference type="InterPro" id="IPR035300">
    <property type="entry name" value="L1_dsRBD"/>
</dbReference>